<feature type="transmembrane region" description="Helical" evidence="1">
    <location>
        <begin position="296"/>
        <end position="320"/>
    </location>
</feature>
<accession>A0A226DU34</accession>
<reference evidence="2 3" key="1">
    <citation type="submission" date="2015-12" db="EMBL/GenBank/DDBJ databases">
        <title>The genome of Folsomia candida.</title>
        <authorList>
            <person name="Faddeeva A."/>
            <person name="Derks M.F."/>
            <person name="Anvar Y."/>
            <person name="Smit S."/>
            <person name="Van Straalen N."/>
            <person name="Roelofs D."/>
        </authorList>
    </citation>
    <scope>NUCLEOTIDE SEQUENCE [LARGE SCALE GENOMIC DNA]</scope>
    <source>
        <strain evidence="2 3">VU population</strain>
        <tissue evidence="2">Whole body</tissue>
    </source>
</reference>
<keyword evidence="1" id="KW-0812">Transmembrane</keyword>
<feature type="transmembrane region" description="Helical" evidence="1">
    <location>
        <begin position="79"/>
        <end position="101"/>
    </location>
</feature>
<evidence type="ECO:0000256" key="1">
    <source>
        <dbReference type="SAM" id="Phobius"/>
    </source>
</evidence>
<feature type="transmembrane region" description="Helical" evidence="1">
    <location>
        <begin position="262"/>
        <end position="284"/>
    </location>
</feature>
<evidence type="ECO:0000313" key="2">
    <source>
        <dbReference type="EMBL" id="OXA48518.1"/>
    </source>
</evidence>
<feature type="transmembrane region" description="Helical" evidence="1">
    <location>
        <begin position="183"/>
        <end position="216"/>
    </location>
</feature>
<feature type="transmembrane region" description="Helical" evidence="1">
    <location>
        <begin position="48"/>
        <end position="67"/>
    </location>
</feature>
<comment type="caution">
    <text evidence="2">The sequence shown here is derived from an EMBL/GenBank/DDBJ whole genome shotgun (WGS) entry which is preliminary data.</text>
</comment>
<evidence type="ECO:0000313" key="3">
    <source>
        <dbReference type="Proteomes" id="UP000198287"/>
    </source>
</evidence>
<keyword evidence="1" id="KW-0472">Membrane</keyword>
<protein>
    <recommendedName>
        <fullName evidence="4">Odorant receptor</fullName>
    </recommendedName>
</protein>
<dbReference type="EMBL" id="LNIX01000011">
    <property type="protein sequence ID" value="OXA48518.1"/>
    <property type="molecule type" value="Genomic_DNA"/>
</dbReference>
<gene>
    <name evidence="2" type="ORF">Fcan01_16675</name>
</gene>
<dbReference type="Proteomes" id="UP000198287">
    <property type="component" value="Unassembled WGS sequence"/>
</dbReference>
<keyword evidence="3" id="KW-1185">Reference proteome</keyword>
<dbReference type="AlphaFoldDB" id="A0A226DU34"/>
<proteinExistence type="predicted"/>
<name>A0A226DU34_FOLCA</name>
<evidence type="ECO:0008006" key="4">
    <source>
        <dbReference type="Google" id="ProtNLM"/>
    </source>
</evidence>
<keyword evidence="1" id="KW-1133">Transmembrane helix</keyword>
<organism evidence="2 3">
    <name type="scientific">Folsomia candida</name>
    <name type="common">Springtail</name>
    <dbReference type="NCBI Taxonomy" id="158441"/>
    <lineage>
        <taxon>Eukaryota</taxon>
        <taxon>Metazoa</taxon>
        <taxon>Ecdysozoa</taxon>
        <taxon>Arthropoda</taxon>
        <taxon>Hexapoda</taxon>
        <taxon>Collembola</taxon>
        <taxon>Entomobryomorpha</taxon>
        <taxon>Isotomoidea</taxon>
        <taxon>Isotomidae</taxon>
        <taxon>Proisotominae</taxon>
        <taxon>Folsomia</taxon>
    </lineage>
</organism>
<sequence length="395" mass="45003">MYSKFTYKLIFVVTRVSTWVGAFCAHFDKNVKLICVTERSQKKFFTSIAIYLTCMTFLVGGSVKLVISKEGQQSSYYYATYGVLCLTGINYCVIATFCSYFEDLLAVGNRILTYFPRFAKNWITKSGMVQVAKYVRVLDFLILLEVLAIGPAPIPPTLFVFFSPKNPLHPSQFLPGLSDKTGLGWTIFFTMIVSWLACVSWYSLLVIIMFGTLYAIPFGVVMRELNMETQTPCAFPALRTPRHLLREYIGLQVLHTMTVENVGWMLTLVHSIMSHFILFCNYTILANWDTLDAKTIGILSFYSFLEQVLWTIVIQIIGMCNSYSIKVLKSWTLVTGRNPKETKYFKKFSKSLRPLTVGVRGIMPFTKMTAVKFLRGIITTTFRALLTLVQKRGGR</sequence>
<feature type="transmembrane region" description="Helical" evidence="1">
    <location>
        <begin position="140"/>
        <end position="163"/>
    </location>
</feature>